<feature type="region of interest" description="Disordered" evidence="1">
    <location>
        <begin position="784"/>
        <end position="824"/>
    </location>
</feature>
<dbReference type="AlphaFoldDB" id="A0A564YP03"/>
<feature type="non-terminal residue" evidence="3">
    <location>
        <position position="1"/>
    </location>
</feature>
<evidence type="ECO:0000259" key="2">
    <source>
        <dbReference type="Pfam" id="PF26649"/>
    </source>
</evidence>
<organism evidence="3 4">
    <name type="scientific">Hymenolepis diminuta</name>
    <name type="common">Rat tapeworm</name>
    <dbReference type="NCBI Taxonomy" id="6216"/>
    <lineage>
        <taxon>Eukaryota</taxon>
        <taxon>Metazoa</taxon>
        <taxon>Spiralia</taxon>
        <taxon>Lophotrochozoa</taxon>
        <taxon>Platyhelminthes</taxon>
        <taxon>Cestoda</taxon>
        <taxon>Eucestoda</taxon>
        <taxon>Cyclophyllidea</taxon>
        <taxon>Hymenolepididae</taxon>
        <taxon>Hymenolepis</taxon>
    </lineage>
</organism>
<feature type="domain" description="Apical junction molecule ajm1 alpha/beta" evidence="2">
    <location>
        <begin position="992"/>
        <end position="1110"/>
    </location>
</feature>
<dbReference type="EMBL" id="CABIJS010000288">
    <property type="protein sequence ID" value="VUZ48448.1"/>
    <property type="molecule type" value="Genomic_DNA"/>
</dbReference>
<proteinExistence type="predicted"/>
<dbReference type="InterPro" id="IPR058586">
    <property type="entry name" value="Ajm-1"/>
</dbReference>
<accession>A0A564YP03</accession>
<dbReference type="Pfam" id="PF26649">
    <property type="entry name" value="Ajm-1"/>
    <property type="match status" value="1"/>
</dbReference>
<reference evidence="3 4" key="1">
    <citation type="submission" date="2019-07" db="EMBL/GenBank/DDBJ databases">
        <authorList>
            <person name="Jastrzebski P J."/>
            <person name="Paukszto L."/>
            <person name="Jastrzebski P J."/>
        </authorList>
    </citation>
    <scope>NUCLEOTIDE SEQUENCE [LARGE SCALE GENOMIC DNA]</scope>
    <source>
        <strain evidence="3 4">WMS-il1</strain>
    </source>
</reference>
<feature type="compositionally biased region" description="Polar residues" evidence="1">
    <location>
        <begin position="797"/>
        <end position="812"/>
    </location>
</feature>
<feature type="compositionally biased region" description="Basic and acidic residues" evidence="1">
    <location>
        <begin position="103"/>
        <end position="118"/>
    </location>
</feature>
<dbReference type="PANTHER" id="PTHR21517:SF3">
    <property type="entry name" value="APICAL JUNCTION COMPONENT 1 HOMOLOG"/>
    <property type="match status" value="1"/>
</dbReference>
<dbReference type="PANTHER" id="PTHR21517">
    <property type="entry name" value="APICAL JUNCTION COMPONENT 1 HOMOLOG"/>
    <property type="match status" value="1"/>
</dbReference>
<dbReference type="GO" id="GO:0005886">
    <property type="term" value="C:plasma membrane"/>
    <property type="evidence" value="ECO:0007669"/>
    <property type="project" value="TreeGrafter"/>
</dbReference>
<feature type="compositionally biased region" description="Low complexity" evidence="1">
    <location>
        <begin position="785"/>
        <end position="796"/>
    </location>
</feature>
<feature type="region of interest" description="Disordered" evidence="1">
    <location>
        <begin position="263"/>
        <end position="283"/>
    </location>
</feature>
<protein>
    <recommendedName>
        <fullName evidence="2">Apical junction molecule ajm1 alpha/beta domain-containing protein</fullName>
    </recommendedName>
</protein>
<feature type="region of interest" description="Disordered" evidence="1">
    <location>
        <begin position="694"/>
        <end position="728"/>
    </location>
</feature>
<evidence type="ECO:0000313" key="4">
    <source>
        <dbReference type="Proteomes" id="UP000321570"/>
    </source>
</evidence>
<feature type="region of interest" description="Disordered" evidence="1">
    <location>
        <begin position="573"/>
        <end position="642"/>
    </location>
</feature>
<dbReference type="InterPro" id="IPR038825">
    <property type="entry name" value="Apical_junction"/>
</dbReference>
<feature type="compositionally biased region" description="Acidic residues" evidence="1">
    <location>
        <begin position="15"/>
        <end position="27"/>
    </location>
</feature>
<evidence type="ECO:0000256" key="1">
    <source>
        <dbReference type="SAM" id="MobiDB-lite"/>
    </source>
</evidence>
<keyword evidence="4" id="KW-1185">Reference proteome</keyword>
<dbReference type="Proteomes" id="UP000321570">
    <property type="component" value="Unassembled WGS sequence"/>
</dbReference>
<feature type="compositionally biased region" description="Basic residues" evidence="1">
    <location>
        <begin position="1"/>
        <end position="10"/>
    </location>
</feature>
<feature type="compositionally biased region" description="Polar residues" evidence="1">
    <location>
        <begin position="694"/>
        <end position="707"/>
    </location>
</feature>
<feature type="compositionally biased region" description="Polar residues" evidence="1">
    <location>
        <begin position="264"/>
        <end position="276"/>
    </location>
</feature>
<feature type="region of interest" description="Disordered" evidence="1">
    <location>
        <begin position="513"/>
        <end position="539"/>
    </location>
</feature>
<feature type="region of interest" description="Disordered" evidence="1">
    <location>
        <begin position="1"/>
        <end position="35"/>
    </location>
</feature>
<feature type="region of interest" description="Disordered" evidence="1">
    <location>
        <begin position="1250"/>
        <end position="1272"/>
    </location>
</feature>
<sequence length="1272" mass="141921">KTVRRRALRKRQPEEEVSNEEDDDDLDTSSSSTCEEAVYDTGTASVMYSDTVVFCYEGPSRPIQLSCIEEASCLSNSLDSPTGLEDIVIHYDNDEMEEINGNKTEDDLVKSNEIRKESLPSPKPKTDQGFSQNNDKAKQIDKTVDDSIKYMEDEQESNNNRICPTTNDDFVYSAAPEYNNDGADNMTTTSLSISHSGSYNYDNSRQFAEPAPFVPRIDLPQRHVDDSNRRARRDYFSIPRSSNAYDGIDGNSYLCKSSEKETFDFQQKPAQRSKSVSRPVDNTDRSFQDRIVSAGVHEVQSNGTNDRMYSRSCSRYRSTDMDVALANTTVSRENLSTTPLNGDVTKKKMALSLFDLSNRMAGNFHGINGKSTNSLLETDIDTGEQKSQQIVLETDVDTLNTCRLVGGLTAGDQGPIQSANDKTYSLFNLTTQPKIYQRVDNKHQSRADAYKRAQSLSGIAKTGENCKSEPKTVTSGLVARLRARARSNHELRVAESLTRIHVPDWLDKADLSKPISPVHRSPSPSPPREPNTSALLRNGTSSLPYTTLLQSPLLRYTSKTVETISKPTYSFLSPTRQELRRPLRPSQILRERNASSGPRLAPIKSSLRSSMKSQVKGESVECSTPPVRPDPTASSSHAVHLSPEDFLTRNEKVWNEPSPSPQIPLPAPTSYTNIAAASAEIIQAPKQRLILTPSSLFSQTNSAQNGRSPPIKREEERLSSPNNQDYSDSIRMVDSDSLVNNQFYQPMEMALNDNKRTPTNNRINDEEIYEEVQRPIKFAPPPLSIPHSSPSNSSFSNHIGLSSNPQSPTWHNADSDGESETVATDGLDNISDLTCLTDLLDRCSSRHLNLLQNRPSALEGILSQFGWWSGSSSNGNHLQRGSGDYVALAAGAFNPDEDSHRNEFLTLLCSPASQGPLILTEFGFDQKRIGIDRNPKDGMLYLRCNSPSCPRMGPTRVDKARSWRTCTNCFTTYCSSKCREQAQAVHNMVCTFGRVRLVCGRILHSLAPSQQTSLTALAKAGATRLGRGGILITFASVQDAEYFLTRSAENFRNQPPGVSTNRPSPSGLIAPPIYLTIDELNKLDSKLATPCRIYKPSVSYVLIVIVCAYDLEIMKTGRAVHLYKQCIVLPFPTTTPQVFHPVEVPQTRSVLGGKEIKVPRTTKEEREVYLKQLQRTLRERGISLRHTEPEIYKRLSTFVETGDYFEPIEFDFHDYYSNQVITCTVAPMKDVVIHKKADFSRKILPEETHQSGNYSKAKVHRMPRSRIGETEL</sequence>
<feature type="region of interest" description="Disordered" evidence="1">
    <location>
        <begin position="100"/>
        <end position="134"/>
    </location>
</feature>
<name>A0A564YP03_HYMDI</name>
<gene>
    <name evidence="3" type="ORF">WMSIL1_LOCUS7673</name>
</gene>
<dbReference type="GO" id="GO:0045216">
    <property type="term" value="P:cell-cell junction organization"/>
    <property type="evidence" value="ECO:0007669"/>
    <property type="project" value="InterPro"/>
</dbReference>
<dbReference type="GO" id="GO:0043296">
    <property type="term" value="C:apical junction complex"/>
    <property type="evidence" value="ECO:0007669"/>
    <property type="project" value="TreeGrafter"/>
</dbReference>
<evidence type="ECO:0000313" key="3">
    <source>
        <dbReference type="EMBL" id="VUZ48448.1"/>
    </source>
</evidence>